<organism evidence="1 2">
    <name type="scientific">Bacillus cereus</name>
    <dbReference type="NCBI Taxonomy" id="1396"/>
    <lineage>
        <taxon>Bacteria</taxon>
        <taxon>Bacillati</taxon>
        <taxon>Bacillota</taxon>
        <taxon>Bacilli</taxon>
        <taxon>Bacillales</taxon>
        <taxon>Bacillaceae</taxon>
        <taxon>Bacillus</taxon>
        <taxon>Bacillus cereus group</taxon>
    </lineage>
</organism>
<accession>A0A9X6XXS1</accession>
<dbReference type="Proteomes" id="UP000219922">
    <property type="component" value="Unassembled WGS sequence"/>
</dbReference>
<sequence length="94" mass="10780">MKDVIYIVHGYEEDYDGEPPVVIMVTTDIKIAISKLKNNGVALDGWKNSKRVFSCCGDNPENESYVCGEYEVRDEKVYKEVSKYIPLERLSNLK</sequence>
<reference evidence="1 2" key="1">
    <citation type="submission" date="2017-09" db="EMBL/GenBank/DDBJ databases">
        <title>Large-scale bioinformatics analysis of Bacillus genomes uncovers conserved roles of natural products in bacterial physiology.</title>
        <authorList>
            <consortium name="Agbiome Team Llc"/>
            <person name="Bleich R.M."/>
            <person name="Grubbs K.J."/>
            <person name="Santa Maria K.C."/>
            <person name="Allen S.E."/>
            <person name="Farag S."/>
            <person name="Shank E.A."/>
            <person name="Bowers A."/>
        </authorList>
    </citation>
    <scope>NUCLEOTIDE SEQUENCE [LARGE SCALE GENOMIC DNA]</scope>
    <source>
        <strain evidence="1 2">AFS092789</strain>
    </source>
</reference>
<gene>
    <name evidence="1" type="ORF">CON36_19455</name>
</gene>
<protein>
    <submittedName>
        <fullName evidence="1">Uncharacterized protein</fullName>
    </submittedName>
</protein>
<dbReference type="EMBL" id="NVMX01000029">
    <property type="protein sequence ID" value="PDZ97100.1"/>
    <property type="molecule type" value="Genomic_DNA"/>
</dbReference>
<proteinExistence type="predicted"/>
<evidence type="ECO:0000313" key="1">
    <source>
        <dbReference type="EMBL" id="PDZ97100.1"/>
    </source>
</evidence>
<comment type="caution">
    <text evidence="1">The sequence shown here is derived from an EMBL/GenBank/DDBJ whole genome shotgun (WGS) entry which is preliminary data.</text>
</comment>
<evidence type="ECO:0000313" key="2">
    <source>
        <dbReference type="Proteomes" id="UP000219922"/>
    </source>
</evidence>
<dbReference type="AlphaFoldDB" id="A0A9X6XXS1"/>
<dbReference type="RefSeq" id="WP_098005745.1">
    <property type="nucleotide sequence ID" value="NZ_NVMX01000029.1"/>
</dbReference>
<name>A0A9X6XXS1_BACCE</name>